<dbReference type="InterPro" id="IPR020846">
    <property type="entry name" value="MFS_dom"/>
</dbReference>
<gene>
    <name evidence="7" type="ORF">PARMNEM_LOCUS11542</name>
</gene>
<dbReference type="SUPFAM" id="SSF103473">
    <property type="entry name" value="MFS general substrate transporter"/>
    <property type="match status" value="1"/>
</dbReference>
<dbReference type="PROSITE" id="PS50850">
    <property type="entry name" value="MFS"/>
    <property type="match status" value="1"/>
</dbReference>
<dbReference type="EMBL" id="CAVLGL010000086">
    <property type="protein sequence ID" value="CAK1591281.1"/>
    <property type="molecule type" value="Genomic_DNA"/>
</dbReference>
<evidence type="ECO:0000256" key="3">
    <source>
        <dbReference type="ARBA" id="ARBA00022989"/>
    </source>
</evidence>
<keyword evidence="8" id="KW-1185">Reference proteome</keyword>
<proteinExistence type="predicted"/>
<feature type="transmembrane region" description="Helical" evidence="5">
    <location>
        <begin position="380"/>
        <end position="398"/>
    </location>
</feature>
<dbReference type="Proteomes" id="UP001314205">
    <property type="component" value="Unassembled WGS sequence"/>
</dbReference>
<dbReference type="AlphaFoldDB" id="A0AAV1L779"/>
<comment type="caution">
    <text evidence="7">The sequence shown here is derived from an EMBL/GenBank/DDBJ whole genome shotgun (WGS) entry which is preliminary data.</text>
</comment>
<evidence type="ECO:0000313" key="7">
    <source>
        <dbReference type="EMBL" id="CAK1591281.1"/>
    </source>
</evidence>
<sequence>MVNIINKRAFSGNNNKHVVWKQYLISVFASLPFFTYGVENDFLTAPTNLGLVISTLNVPWSTVAFIVGSIVTAPIHCFIISKYGRKLGIYIVVILQGVICIPLLISSTDTGIIIVQAAIAGVSTGGLFIIVPIYVREISADRIRGLTISLMMLMTSAGNAMKLVLSFDSMLYLMIALVAIELVTVFYIPESPSYFVKIDKLHDAKISVAKLLCLNQDDPSVANEMRQLKEDSERAKSNGNLSIFVILRNKLWRDQIKIGLFLNTTTILSGCNIFLNQDKSLAQLETDIDPQKSLVPLCLLVGGLTCVVLVNFLERRYLITFSYSIMILSMGILAVFTQADLTVTSLTWLPIVALAIIVFSYGMVWNLPNVVLVEILNLEIRVMLIGIVFVYSQIIKLVHTLTFQYLEDYVGIYSLLYLFACINILGAIYAISMIPDIKNKSVKQIEKQMRRVPF</sequence>
<feature type="transmembrane region" description="Helical" evidence="5">
    <location>
        <begin position="20"/>
        <end position="38"/>
    </location>
</feature>
<dbReference type="PROSITE" id="PS00217">
    <property type="entry name" value="SUGAR_TRANSPORT_2"/>
    <property type="match status" value="1"/>
</dbReference>
<dbReference type="InterPro" id="IPR036259">
    <property type="entry name" value="MFS_trans_sf"/>
</dbReference>
<evidence type="ECO:0000313" key="8">
    <source>
        <dbReference type="Proteomes" id="UP001314205"/>
    </source>
</evidence>
<feature type="transmembrane region" description="Helical" evidence="5">
    <location>
        <begin position="317"/>
        <end position="336"/>
    </location>
</feature>
<dbReference type="InterPro" id="IPR005828">
    <property type="entry name" value="MFS_sugar_transport-like"/>
</dbReference>
<dbReference type="Pfam" id="PF00083">
    <property type="entry name" value="Sugar_tr"/>
    <property type="match status" value="1"/>
</dbReference>
<feature type="transmembrane region" description="Helical" evidence="5">
    <location>
        <begin position="58"/>
        <end position="80"/>
    </location>
</feature>
<evidence type="ECO:0000256" key="5">
    <source>
        <dbReference type="SAM" id="Phobius"/>
    </source>
</evidence>
<feature type="transmembrane region" description="Helical" evidence="5">
    <location>
        <begin position="111"/>
        <end position="134"/>
    </location>
</feature>
<reference evidence="7 8" key="1">
    <citation type="submission" date="2023-11" db="EMBL/GenBank/DDBJ databases">
        <authorList>
            <person name="Hedman E."/>
            <person name="Englund M."/>
            <person name="Stromberg M."/>
            <person name="Nyberg Akerstrom W."/>
            <person name="Nylinder S."/>
            <person name="Jareborg N."/>
            <person name="Kallberg Y."/>
            <person name="Kronander E."/>
        </authorList>
    </citation>
    <scope>NUCLEOTIDE SEQUENCE [LARGE SCALE GENOMIC DNA]</scope>
</reference>
<dbReference type="Gene3D" id="1.20.1250.20">
    <property type="entry name" value="MFS general substrate transporter like domains"/>
    <property type="match status" value="1"/>
</dbReference>
<evidence type="ECO:0000256" key="1">
    <source>
        <dbReference type="ARBA" id="ARBA00004141"/>
    </source>
</evidence>
<dbReference type="InterPro" id="IPR005829">
    <property type="entry name" value="Sugar_transporter_CS"/>
</dbReference>
<comment type="subcellular location">
    <subcellularLocation>
        <location evidence="1">Membrane</location>
        <topology evidence="1">Multi-pass membrane protein</topology>
    </subcellularLocation>
</comment>
<feature type="transmembrane region" description="Helical" evidence="5">
    <location>
        <begin position="87"/>
        <end position="105"/>
    </location>
</feature>
<evidence type="ECO:0000256" key="2">
    <source>
        <dbReference type="ARBA" id="ARBA00022692"/>
    </source>
</evidence>
<feature type="transmembrane region" description="Helical" evidence="5">
    <location>
        <begin position="171"/>
        <end position="188"/>
    </location>
</feature>
<feature type="transmembrane region" description="Helical" evidence="5">
    <location>
        <begin position="293"/>
        <end position="310"/>
    </location>
</feature>
<feature type="transmembrane region" description="Helical" evidence="5">
    <location>
        <begin position="348"/>
        <end position="368"/>
    </location>
</feature>
<accession>A0AAV1L779</accession>
<dbReference type="GO" id="GO:0016020">
    <property type="term" value="C:membrane"/>
    <property type="evidence" value="ECO:0007669"/>
    <property type="project" value="UniProtKB-SubCell"/>
</dbReference>
<evidence type="ECO:0000259" key="6">
    <source>
        <dbReference type="PROSITE" id="PS50850"/>
    </source>
</evidence>
<name>A0AAV1L779_9NEOP</name>
<protein>
    <recommendedName>
        <fullName evidence="6">Major facilitator superfamily (MFS) profile domain-containing protein</fullName>
    </recommendedName>
</protein>
<keyword evidence="4 5" id="KW-0472">Membrane</keyword>
<dbReference type="InterPro" id="IPR050549">
    <property type="entry name" value="MFS_Trehalose_Transporter"/>
</dbReference>
<feature type="domain" description="Major facilitator superfamily (MFS) profile" evidence="6">
    <location>
        <begin position="1"/>
        <end position="438"/>
    </location>
</feature>
<feature type="transmembrane region" description="Helical" evidence="5">
    <location>
        <begin position="410"/>
        <end position="431"/>
    </location>
</feature>
<evidence type="ECO:0000256" key="4">
    <source>
        <dbReference type="ARBA" id="ARBA00023136"/>
    </source>
</evidence>
<organism evidence="7 8">
    <name type="scientific">Parnassius mnemosyne</name>
    <name type="common">clouded apollo</name>
    <dbReference type="NCBI Taxonomy" id="213953"/>
    <lineage>
        <taxon>Eukaryota</taxon>
        <taxon>Metazoa</taxon>
        <taxon>Ecdysozoa</taxon>
        <taxon>Arthropoda</taxon>
        <taxon>Hexapoda</taxon>
        <taxon>Insecta</taxon>
        <taxon>Pterygota</taxon>
        <taxon>Neoptera</taxon>
        <taxon>Endopterygota</taxon>
        <taxon>Lepidoptera</taxon>
        <taxon>Glossata</taxon>
        <taxon>Ditrysia</taxon>
        <taxon>Papilionoidea</taxon>
        <taxon>Papilionidae</taxon>
        <taxon>Parnassiinae</taxon>
        <taxon>Parnassini</taxon>
        <taxon>Parnassius</taxon>
        <taxon>Driopa</taxon>
    </lineage>
</organism>
<keyword evidence="3 5" id="KW-1133">Transmembrane helix</keyword>
<dbReference type="PANTHER" id="PTHR48021">
    <property type="match status" value="1"/>
</dbReference>
<keyword evidence="2 5" id="KW-0812">Transmembrane</keyword>
<dbReference type="PANTHER" id="PTHR48021:SF33">
    <property type="entry name" value="AT22075P-RELATED"/>
    <property type="match status" value="1"/>
</dbReference>
<dbReference type="GO" id="GO:0022857">
    <property type="term" value="F:transmembrane transporter activity"/>
    <property type="evidence" value="ECO:0007669"/>
    <property type="project" value="InterPro"/>
</dbReference>